<dbReference type="GO" id="GO:0016887">
    <property type="term" value="F:ATP hydrolysis activity"/>
    <property type="evidence" value="ECO:0007669"/>
    <property type="project" value="InterPro"/>
</dbReference>
<dbReference type="SUPFAM" id="SSF52540">
    <property type="entry name" value="P-loop containing nucleoside triphosphate hydrolases"/>
    <property type="match status" value="1"/>
</dbReference>
<keyword evidence="3" id="KW-0132">Cell division</keyword>
<evidence type="ECO:0000313" key="3">
    <source>
        <dbReference type="EMBL" id="MBB5745073.1"/>
    </source>
</evidence>
<reference evidence="3 4" key="1">
    <citation type="submission" date="2020-08" db="EMBL/GenBank/DDBJ databases">
        <title>Genomic Encyclopedia of Type Strains, Phase IV (KMG-IV): sequencing the most valuable type-strain genomes for metagenomic binning, comparative biology and taxonomic classification.</title>
        <authorList>
            <person name="Goeker M."/>
        </authorList>
    </citation>
    <scope>NUCLEOTIDE SEQUENCE [LARGE SCALE GENOMIC DNA]</scope>
    <source>
        <strain evidence="3 4">DSM 4737</strain>
    </source>
</reference>
<keyword evidence="1" id="KW-0547">Nucleotide-binding</keyword>
<dbReference type="AlphaFoldDB" id="A0A7W9CG81"/>
<dbReference type="EMBL" id="JACHOR010000001">
    <property type="protein sequence ID" value="MBB5745073.1"/>
    <property type="molecule type" value="Genomic_DNA"/>
</dbReference>
<dbReference type="InterPro" id="IPR027417">
    <property type="entry name" value="P-loop_NTPase"/>
</dbReference>
<dbReference type="Pfam" id="PF03969">
    <property type="entry name" value="AFG1_ATPase"/>
    <property type="match status" value="1"/>
</dbReference>
<dbReference type="PANTHER" id="PTHR12169">
    <property type="entry name" value="ATPASE N2B"/>
    <property type="match status" value="1"/>
</dbReference>
<protein>
    <submittedName>
        <fullName evidence="3">Cell division protein ZapE</fullName>
    </submittedName>
</protein>
<dbReference type="InterPro" id="IPR005654">
    <property type="entry name" value="ATPase_AFG1-like"/>
</dbReference>
<dbReference type="GO" id="GO:0005737">
    <property type="term" value="C:cytoplasm"/>
    <property type="evidence" value="ECO:0007669"/>
    <property type="project" value="TreeGrafter"/>
</dbReference>
<keyword evidence="2" id="KW-0067">ATP-binding</keyword>
<dbReference type="RefSeq" id="WP_183212004.1">
    <property type="nucleotide sequence ID" value="NZ_JACHOR010000001.1"/>
</dbReference>
<gene>
    <name evidence="3" type="ORF">GGR13_000645</name>
</gene>
<organism evidence="3 4">
    <name type="scientific">Brevundimonas variabilis</name>
    <dbReference type="NCBI Taxonomy" id="74312"/>
    <lineage>
        <taxon>Bacteria</taxon>
        <taxon>Pseudomonadati</taxon>
        <taxon>Pseudomonadota</taxon>
        <taxon>Alphaproteobacteria</taxon>
        <taxon>Caulobacterales</taxon>
        <taxon>Caulobacteraceae</taxon>
        <taxon>Brevundimonas</taxon>
    </lineage>
</organism>
<proteinExistence type="predicted"/>
<sequence>MPSRVSRAYHKRLADGRLTADPAQSKALDVLSRVERELGHKGLFGGRPEVRGVYLWGPPGRGKSMLMDLFFACAPEPRKTRAHFHAFMARVHDLIRQWREGDRKSRQAVFGSHKGDDPIEPVAELIASEARLLCFDELQVTDIADAMILGRLFEALFERKVVLAITSNRVPSDLYKDGINRPLFTPFIDQITARCEVVEVSGERDWRRDRLAGAPVWFSPAGPEARAGFETLWSDLRGDEPEEATHLTVLGRDVAVQRTVGSLARATFDELCARPLGPQDYLAMAGRFHTLFLEALPTLGPDRRQEARRLVTLIDALYEARTRLVVLAEAEPEALYPTGDGAFEFERTISRLREMASASWIEGEAAHTLDTNGAKLVPHPETTR</sequence>
<name>A0A7W9CG81_9CAUL</name>
<keyword evidence="3" id="KW-0131">Cell cycle</keyword>
<evidence type="ECO:0000256" key="1">
    <source>
        <dbReference type="ARBA" id="ARBA00022741"/>
    </source>
</evidence>
<dbReference type="Proteomes" id="UP000545037">
    <property type="component" value="Unassembled WGS sequence"/>
</dbReference>
<dbReference type="GO" id="GO:0005524">
    <property type="term" value="F:ATP binding"/>
    <property type="evidence" value="ECO:0007669"/>
    <property type="project" value="UniProtKB-KW"/>
</dbReference>
<dbReference type="NCBIfam" id="NF040713">
    <property type="entry name" value="ZapE"/>
    <property type="match status" value="1"/>
</dbReference>
<dbReference type="PANTHER" id="PTHR12169:SF6">
    <property type="entry name" value="AFG1-LIKE ATPASE"/>
    <property type="match status" value="1"/>
</dbReference>
<evidence type="ECO:0000256" key="2">
    <source>
        <dbReference type="ARBA" id="ARBA00022840"/>
    </source>
</evidence>
<comment type="caution">
    <text evidence="3">The sequence shown here is derived from an EMBL/GenBank/DDBJ whole genome shotgun (WGS) entry which is preliminary data.</text>
</comment>
<dbReference type="GO" id="GO:0051301">
    <property type="term" value="P:cell division"/>
    <property type="evidence" value="ECO:0007669"/>
    <property type="project" value="UniProtKB-KW"/>
</dbReference>
<keyword evidence="4" id="KW-1185">Reference proteome</keyword>
<dbReference type="Gene3D" id="3.40.50.300">
    <property type="entry name" value="P-loop containing nucleotide triphosphate hydrolases"/>
    <property type="match status" value="1"/>
</dbReference>
<accession>A0A7W9CG81</accession>
<evidence type="ECO:0000313" key="4">
    <source>
        <dbReference type="Proteomes" id="UP000545037"/>
    </source>
</evidence>